<accession>A0A9J6BEU8</accession>
<proteinExistence type="predicted"/>
<sequence>MNQRNFLILFFVVCTFYSHQAAGNHYFSDDNKEIVDYEDVTTLKPSIRKNSEFLTTLRPQINIVSTEVSTVYRSPEISTRTTINDIEEGGRVEEINYSSGNTN</sequence>
<comment type="caution">
    <text evidence="2">The sequence shown here is derived from an EMBL/GenBank/DDBJ whole genome shotgun (WGS) entry which is preliminary data.</text>
</comment>
<organism evidence="2 3">
    <name type="scientific">Polypedilum vanderplanki</name>
    <name type="common">Sleeping chironomid midge</name>
    <dbReference type="NCBI Taxonomy" id="319348"/>
    <lineage>
        <taxon>Eukaryota</taxon>
        <taxon>Metazoa</taxon>
        <taxon>Ecdysozoa</taxon>
        <taxon>Arthropoda</taxon>
        <taxon>Hexapoda</taxon>
        <taxon>Insecta</taxon>
        <taxon>Pterygota</taxon>
        <taxon>Neoptera</taxon>
        <taxon>Endopterygota</taxon>
        <taxon>Diptera</taxon>
        <taxon>Nematocera</taxon>
        <taxon>Chironomoidea</taxon>
        <taxon>Chironomidae</taxon>
        <taxon>Chironominae</taxon>
        <taxon>Polypedilum</taxon>
        <taxon>Polypedilum</taxon>
    </lineage>
</organism>
<dbReference type="AlphaFoldDB" id="A0A9J6BEU8"/>
<evidence type="ECO:0000313" key="3">
    <source>
        <dbReference type="Proteomes" id="UP001107558"/>
    </source>
</evidence>
<dbReference type="EMBL" id="JADBJN010000004">
    <property type="protein sequence ID" value="KAG5668019.1"/>
    <property type="molecule type" value="Genomic_DNA"/>
</dbReference>
<evidence type="ECO:0000313" key="2">
    <source>
        <dbReference type="EMBL" id="KAG5668019.1"/>
    </source>
</evidence>
<keyword evidence="1" id="KW-0732">Signal</keyword>
<reference evidence="2" key="1">
    <citation type="submission" date="2021-03" db="EMBL/GenBank/DDBJ databases">
        <title>Chromosome level genome of the anhydrobiotic midge Polypedilum vanderplanki.</title>
        <authorList>
            <person name="Yoshida Y."/>
            <person name="Kikawada T."/>
            <person name="Gusev O."/>
        </authorList>
    </citation>
    <scope>NUCLEOTIDE SEQUENCE</scope>
    <source>
        <strain evidence="2">NIAS01</strain>
        <tissue evidence="2">Whole body or cell culture</tissue>
    </source>
</reference>
<feature type="chain" id="PRO_5039890508" evidence="1">
    <location>
        <begin position="24"/>
        <end position="103"/>
    </location>
</feature>
<protein>
    <submittedName>
        <fullName evidence="2">Uncharacterized protein</fullName>
    </submittedName>
</protein>
<feature type="signal peptide" evidence="1">
    <location>
        <begin position="1"/>
        <end position="23"/>
    </location>
</feature>
<dbReference type="Proteomes" id="UP001107558">
    <property type="component" value="Chromosome 4"/>
</dbReference>
<keyword evidence="3" id="KW-1185">Reference proteome</keyword>
<gene>
    <name evidence="2" type="ORF">PVAND_015976</name>
</gene>
<name>A0A9J6BEU8_POLVA</name>
<evidence type="ECO:0000256" key="1">
    <source>
        <dbReference type="SAM" id="SignalP"/>
    </source>
</evidence>